<dbReference type="RefSeq" id="WP_009628688.1">
    <property type="nucleotide sequence ID" value="NZ_VBTY01000193.1"/>
</dbReference>
<dbReference type="Proteomes" id="UP001152872">
    <property type="component" value="Unassembled WGS sequence"/>
</dbReference>
<keyword evidence="2" id="KW-1185">Reference proteome</keyword>
<dbReference type="InterPro" id="IPR027417">
    <property type="entry name" value="P-loop_NTPase"/>
</dbReference>
<dbReference type="NCBIfam" id="TIGR02579">
    <property type="entry name" value="cas_csx3"/>
    <property type="match status" value="1"/>
</dbReference>
<accession>A0A9X4M9T8</accession>
<proteinExistence type="predicted"/>
<dbReference type="EMBL" id="VBTY01000193">
    <property type="protein sequence ID" value="MDG3496508.1"/>
    <property type="molecule type" value="Genomic_DNA"/>
</dbReference>
<gene>
    <name evidence="1" type="primary">crn3</name>
    <name evidence="1" type="ORF">FEV09_18365</name>
</gene>
<evidence type="ECO:0000313" key="1">
    <source>
        <dbReference type="EMBL" id="MDG3496508.1"/>
    </source>
</evidence>
<dbReference type="Pfam" id="PF09620">
    <property type="entry name" value="Cas_csx3"/>
    <property type="match status" value="1"/>
</dbReference>
<organism evidence="1 2">
    <name type="scientific">Pseudanabaena catenata USMAC16</name>
    <dbReference type="NCBI Taxonomy" id="1855837"/>
    <lineage>
        <taxon>Bacteria</taxon>
        <taxon>Bacillati</taxon>
        <taxon>Cyanobacteriota</taxon>
        <taxon>Cyanophyceae</taxon>
        <taxon>Pseudanabaenales</taxon>
        <taxon>Pseudanabaenaceae</taxon>
        <taxon>Pseudanabaena</taxon>
    </lineage>
</organism>
<dbReference type="Gene3D" id="3.40.50.300">
    <property type="entry name" value="P-loop containing nucleotide triphosphate hydrolases"/>
    <property type="match status" value="1"/>
</dbReference>
<protein>
    <submittedName>
        <fullName evidence="1">CRISPR-associated ring nuclease Crn3/Csx3</fullName>
    </submittedName>
</protein>
<dbReference type="CDD" id="cd09740">
    <property type="entry name" value="Csx3_III-U"/>
    <property type="match status" value="1"/>
</dbReference>
<dbReference type="AlphaFoldDB" id="A0A9X4M9T8"/>
<reference evidence="1" key="1">
    <citation type="submission" date="2019-05" db="EMBL/GenBank/DDBJ databases">
        <title>Whole genome sequencing of Pseudanabaena catenata USMAC16.</title>
        <authorList>
            <person name="Khan Z."/>
            <person name="Omar W.M."/>
            <person name="Convey P."/>
            <person name="Merican F."/>
            <person name="Najimudin N."/>
        </authorList>
    </citation>
    <scope>NUCLEOTIDE SEQUENCE</scope>
    <source>
        <strain evidence="1">USMAC16</strain>
    </source>
</reference>
<dbReference type="SUPFAM" id="SSF52540">
    <property type="entry name" value="P-loop containing nucleoside triphosphate hydrolases"/>
    <property type="match status" value="1"/>
</dbReference>
<dbReference type="InterPro" id="IPR013409">
    <property type="entry name" value="CRISPR-assoc_prot_Crn3/Csx3"/>
</dbReference>
<evidence type="ECO:0000313" key="2">
    <source>
        <dbReference type="Proteomes" id="UP001152872"/>
    </source>
</evidence>
<sequence length="321" mass="35772">MTSNLQWLSLMAIPKIQLFLTTKKSVNGLAYQQLEIEILTPDRVINPADLIGLELPSGVDTSNGVVISGRAPIWLYAYFVNELHPTKWVACYDPRISGGVVVATHSNQVTIGQIITESQSSEVQLCPALMIVGPPNSGKSVLSHALFQTLLQENSQVYLQRANWDGEGNWTIELGDEGQAEIMKVSNKGELTQGFFSYHAQAILELRRQKSLVIVDIGGMVQPEKQPILEACSHYLIVSSNSDEVIKWHEFCRDRVNLSTIAVIHSTLQTCEEVNQSQPYLEMTCGAWLMGQSRAVPDELLKRVRSLLLGSPKKERMRENI</sequence>
<name>A0A9X4M9T8_9CYAN</name>
<comment type="caution">
    <text evidence="1">The sequence shown here is derived from an EMBL/GenBank/DDBJ whole genome shotgun (WGS) entry which is preliminary data.</text>
</comment>